<sequence length="253" mass="29125">MDDDSVKKPRMEKVLNYIQLAYTDRPSNHACNGNKKWICWSGCGKPHHPDHYPHTPPTEGPTTEVPPPPSPPGRPFEDFLPSRPRPRPERSQRREERNVLENEDIGVEVGRRRRETKLHLNACLQSDGVDCDKTTFMEAVHNLTHFLREANNGMSCDKAIKIMVEAVKIRSHAIISKSKAPSSQSRLVEAFFLHNCCDAINSFPCFILYVCSFFYEEKLLITRVLQANLRLFSFETRTISSLENHRYKIVYVS</sequence>
<organism evidence="2 3">
    <name type="scientific">Parelaphostrongylus tenuis</name>
    <name type="common">Meningeal worm</name>
    <dbReference type="NCBI Taxonomy" id="148309"/>
    <lineage>
        <taxon>Eukaryota</taxon>
        <taxon>Metazoa</taxon>
        <taxon>Ecdysozoa</taxon>
        <taxon>Nematoda</taxon>
        <taxon>Chromadorea</taxon>
        <taxon>Rhabditida</taxon>
        <taxon>Rhabditina</taxon>
        <taxon>Rhabditomorpha</taxon>
        <taxon>Strongyloidea</taxon>
        <taxon>Metastrongylidae</taxon>
        <taxon>Parelaphostrongylus</taxon>
    </lineage>
</organism>
<feature type="compositionally biased region" description="Pro residues" evidence="1">
    <location>
        <begin position="54"/>
        <end position="74"/>
    </location>
</feature>
<feature type="compositionally biased region" description="Basic and acidic residues" evidence="1">
    <location>
        <begin position="86"/>
        <end position="99"/>
    </location>
</feature>
<comment type="caution">
    <text evidence="2">The sequence shown here is derived from an EMBL/GenBank/DDBJ whole genome shotgun (WGS) entry which is preliminary data.</text>
</comment>
<feature type="region of interest" description="Disordered" evidence="1">
    <location>
        <begin position="51"/>
        <end position="99"/>
    </location>
</feature>
<proteinExistence type="predicted"/>
<evidence type="ECO:0000256" key="1">
    <source>
        <dbReference type="SAM" id="MobiDB-lite"/>
    </source>
</evidence>
<dbReference type="Proteomes" id="UP001196413">
    <property type="component" value="Unassembled WGS sequence"/>
</dbReference>
<keyword evidence="3" id="KW-1185">Reference proteome</keyword>
<dbReference type="AlphaFoldDB" id="A0AAD5MNI1"/>
<gene>
    <name evidence="2" type="ORF">KIN20_007041</name>
</gene>
<evidence type="ECO:0000313" key="3">
    <source>
        <dbReference type="Proteomes" id="UP001196413"/>
    </source>
</evidence>
<dbReference type="EMBL" id="JAHQIW010001005">
    <property type="protein sequence ID" value="KAJ1351091.1"/>
    <property type="molecule type" value="Genomic_DNA"/>
</dbReference>
<protein>
    <submittedName>
        <fullName evidence="2">Uncharacterized protein</fullName>
    </submittedName>
</protein>
<name>A0AAD5MNI1_PARTN</name>
<reference evidence="2" key="1">
    <citation type="submission" date="2021-06" db="EMBL/GenBank/DDBJ databases">
        <title>Parelaphostrongylus tenuis whole genome reference sequence.</title>
        <authorList>
            <person name="Garwood T.J."/>
            <person name="Larsen P.A."/>
            <person name="Fountain-Jones N.M."/>
            <person name="Garbe J.R."/>
            <person name="Macchietto M.G."/>
            <person name="Kania S.A."/>
            <person name="Gerhold R.W."/>
            <person name="Richards J.E."/>
            <person name="Wolf T.M."/>
        </authorList>
    </citation>
    <scope>NUCLEOTIDE SEQUENCE</scope>
    <source>
        <strain evidence="2">MNPRO001-30</strain>
        <tissue evidence="2">Meninges</tissue>
    </source>
</reference>
<accession>A0AAD5MNI1</accession>
<evidence type="ECO:0000313" key="2">
    <source>
        <dbReference type="EMBL" id="KAJ1351091.1"/>
    </source>
</evidence>